<gene>
    <name evidence="8" type="primary">mobA</name>
    <name evidence="10" type="ORF">KHA93_14085</name>
</gene>
<keyword evidence="5 8" id="KW-0460">Magnesium</keyword>
<feature type="binding site" evidence="8">
    <location>
        <begin position="6"/>
        <end position="8"/>
    </location>
    <ligand>
        <name>GTP</name>
        <dbReference type="ChEBI" id="CHEBI:37565"/>
    </ligand>
</feature>
<dbReference type="Gene3D" id="3.90.550.10">
    <property type="entry name" value="Spore Coat Polysaccharide Biosynthesis Protein SpsA, Chain A"/>
    <property type="match status" value="1"/>
</dbReference>
<dbReference type="PANTHER" id="PTHR19136">
    <property type="entry name" value="MOLYBDENUM COFACTOR GUANYLYLTRANSFERASE"/>
    <property type="match status" value="1"/>
</dbReference>
<dbReference type="Pfam" id="PF12804">
    <property type="entry name" value="NTP_transf_3"/>
    <property type="match status" value="1"/>
</dbReference>
<keyword evidence="4 8" id="KW-0547">Nucleotide-binding</keyword>
<evidence type="ECO:0000256" key="3">
    <source>
        <dbReference type="ARBA" id="ARBA00022723"/>
    </source>
</evidence>
<dbReference type="RefSeq" id="WP_213111304.1">
    <property type="nucleotide sequence ID" value="NZ_JAGYPJ010000001.1"/>
</dbReference>
<feature type="binding site" evidence="8">
    <location>
        <position position="18"/>
    </location>
    <ligand>
        <name>GTP</name>
        <dbReference type="ChEBI" id="CHEBI:37565"/>
    </ligand>
</feature>
<evidence type="ECO:0000313" key="11">
    <source>
        <dbReference type="Proteomes" id="UP000682713"/>
    </source>
</evidence>
<keyword evidence="7 8" id="KW-0501">Molybdenum cofactor biosynthesis</keyword>
<proteinExistence type="inferred from homology"/>
<comment type="domain">
    <text evidence="8">The N-terminal domain determines nucleotide recognition and specific binding, while the C-terminal domain determines the specific binding to the target protein.</text>
</comment>
<evidence type="ECO:0000256" key="8">
    <source>
        <dbReference type="HAMAP-Rule" id="MF_00316"/>
    </source>
</evidence>
<dbReference type="GO" id="GO:0006777">
    <property type="term" value="P:Mo-molybdopterin cofactor biosynthetic process"/>
    <property type="evidence" value="ECO:0007669"/>
    <property type="project" value="UniProtKB-KW"/>
</dbReference>
<keyword evidence="2 8" id="KW-0808">Transferase</keyword>
<evidence type="ECO:0000256" key="4">
    <source>
        <dbReference type="ARBA" id="ARBA00022741"/>
    </source>
</evidence>
<evidence type="ECO:0000256" key="5">
    <source>
        <dbReference type="ARBA" id="ARBA00022842"/>
    </source>
</evidence>
<dbReference type="InterPro" id="IPR029044">
    <property type="entry name" value="Nucleotide-diphossugar_trans"/>
</dbReference>
<dbReference type="EMBL" id="JAGYPJ010000001">
    <property type="protein sequence ID" value="MBS4200763.1"/>
    <property type="molecule type" value="Genomic_DNA"/>
</dbReference>
<dbReference type="Proteomes" id="UP000682713">
    <property type="component" value="Unassembled WGS sequence"/>
</dbReference>
<evidence type="ECO:0000259" key="9">
    <source>
        <dbReference type="Pfam" id="PF12804"/>
    </source>
</evidence>
<evidence type="ECO:0000256" key="1">
    <source>
        <dbReference type="ARBA" id="ARBA00022490"/>
    </source>
</evidence>
<comment type="caution">
    <text evidence="8">Lacks conserved residue(s) required for the propagation of feature annotation.</text>
</comment>
<feature type="binding site" evidence="8">
    <location>
        <position position="94"/>
    </location>
    <ligand>
        <name>GTP</name>
        <dbReference type="ChEBI" id="CHEBI:37565"/>
    </ligand>
</feature>
<reference evidence="10 11" key="1">
    <citation type="submission" date="2021-05" db="EMBL/GenBank/DDBJ databases">
        <title>Novel Bacillus species.</title>
        <authorList>
            <person name="Liu G."/>
        </authorList>
    </citation>
    <scope>NUCLEOTIDE SEQUENCE [LARGE SCALE GENOMIC DNA]</scope>
    <source>
        <strain evidence="10 11">FJAT-49732</strain>
    </source>
</reference>
<accession>A0A942YKU3</accession>
<keyword evidence="11" id="KW-1185">Reference proteome</keyword>
<name>A0A942YKU3_9BACI</name>
<evidence type="ECO:0000256" key="7">
    <source>
        <dbReference type="ARBA" id="ARBA00023150"/>
    </source>
</evidence>
<protein>
    <recommendedName>
        <fullName evidence="8">Probable molybdenum cofactor guanylyltransferase</fullName>
        <shortName evidence="8">MoCo guanylyltransferase</shortName>
        <ecNumber evidence="8">2.7.7.77</ecNumber>
    </recommendedName>
    <alternativeName>
        <fullName evidence="8">GTP:molybdopterin guanylyltransferase</fullName>
    </alternativeName>
    <alternativeName>
        <fullName evidence="8">Mo-MPT guanylyltransferase</fullName>
    </alternativeName>
    <alternativeName>
        <fullName evidence="8">Molybdopterin guanylyltransferase</fullName>
    </alternativeName>
    <alternativeName>
        <fullName evidence="8">Molybdopterin-guanine dinucleotide synthase</fullName>
        <shortName evidence="8">MGD synthase</shortName>
    </alternativeName>
</protein>
<dbReference type="InterPro" id="IPR025877">
    <property type="entry name" value="MobA-like_NTP_Trfase"/>
</dbReference>
<dbReference type="GO" id="GO:0005525">
    <property type="term" value="F:GTP binding"/>
    <property type="evidence" value="ECO:0007669"/>
    <property type="project" value="UniProtKB-UniRule"/>
</dbReference>
<dbReference type="GO" id="GO:0061603">
    <property type="term" value="F:molybdenum cofactor guanylyltransferase activity"/>
    <property type="evidence" value="ECO:0007669"/>
    <property type="project" value="UniProtKB-EC"/>
</dbReference>
<dbReference type="HAMAP" id="MF_00316">
    <property type="entry name" value="MobA"/>
    <property type="match status" value="1"/>
</dbReference>
<keyword evidence="10" id="KW-0548">Nucleotidyltransferase</keyword>
<dbReference type="CDD" id="cd02503">
    <property type="entry name" value="MobA"/>
    <property type="match status" value="1"/>
</dbReference>
<dbReference type="EC" id="2.7.7.77" evidence="8"/>
<dbReference type="GO" id="GO:0046872">
    <property type="term" value="F:metal ion binding"/>
    <property type="evidence" value="ECO:0007669"/>
    <property type="project" value="UniProtKB-KW"/>
</dbReference>
<feature type="domain" description="MobA-like NTP transferase" evidence="9">
    <location>
        <begin position="4"/>
        <end position="158"/>
    </location>
</feature>
<organism evidence="10 11">
    <name type="scientific">Lederbergia citrisecunda</name>
    <dbReference type="NCBI Taxonomy" id="2833583"/>
    <lineage>
        <taxon>Bacteria</taxon>
        <taxon>Bacillati</taxon>
        <taxon>Bacillota</taxon>
        <taxon>Bacilli</taxon>
        <taxon>Bacillales</taxon>
        <taxon>Bacillaceae</taxon>
        <taxon>Lederbergia</taxon>
    </lineage>
</organism>
<feature type="binding site" evidence="8">
    <location>
        <position position="63"/>
    </location>
    <ligand>
        <name>GTP</name>
        <dbReference type="ChEBI" id="CHEBI:37565"/>
    </ligand>
</feature>
<keyword evidence="6 8" id="KW-0342">GTP-binding</keyword>
<dbReference type="InterPro" id="IPR013482">
    <property type="entry name" value="Molybde_CF_guanTrfase"/>
</dbReference>
<comment type="cofactor">
    <cofactor evidence="8">
        <name>Mg(2+)</name>
        <dbReference type="ChEBI" id="CHEBI:18420"/>
    </cofactor>
</comment>
<comment type="caution">
    <text evidence="10">The sequence shown here is derived from an EMBL/GenBank/DDBJ whole genome shotgun (WGS) entry which is preliminary data.</text>
</comment>
<dbReference type="PANTHER" id="PTHR19136:SF81">
    <property type="entry name" value="MOLYBDENUM COFACTOR GUANYLYLTRANSFERASE"/>
    <property type="match status" value="1"/>
</dbReference>
<dbReference type="AlphaFoldDB" id="A0A942YKU3"/>
<comment type="similarity">
    <text evidence="8">Belongs to the MobA family.</text>
</comment>
<feature type="binding site" evidence="8">
    <location>
        <position position="94"/>
    </location>
    <ligand>
        <name>Mg(2+)</name>
        <dbReference type="ChEBI" id="CHEBI:18420"/>
    </ligand>
</feature>
<comment type="subcellular location">
    <subcellularLocation>
        <location evidence="8">Cytoplasm</location>
    </subcellularLocation>
</comment>
<evidence type="ECO:0000256" key="2">
    <source>
        <dbReference type="ARBA" id="ARBA00022679"/>
    </source>
</evidence>
<dbReference type="GO" id="GO:0005737">
    <property type="term" value="C:cytoplasm"/>
    <property type="evidence" value="ECO:0007669"/>
    <property type="project" value="UniProtKB-SubCell"/>
</dbReference>
<comment type="function">
    <text evidence="8">Transfers a GMP moiety from GTP to Mo-molybdopterin (Mo-MPT) cofactor (Moco or molybdenum cofactor) to form Mo-molybdopterin guanine dinucleotide (Mo-MGD) cofactor.</text>
</comment>
<dbReference type="SUPFAM" id="SSF53448">
    <property type="entry name" value="Nucleotide-diphospho-sugar transferases"/>
    <property type="match status" value="1"/>
</dbReference>
<evidence type="ECO:0000313" key="10">
    <source>
        <dbReference type="EMBL" id="MBS4200763.1"/>
    </source>
</evidence>
<keyword evidence="1 8" id="KW-0963">Cytoplasm</keyword>
<evidence type="ECO:0000256" key="6">
    <source>
        <dbReference type="ARBA" id="ARBA00023134"/>
    </source>
</evidence>
<sequence>MNTIILAGGKSSRMGENKALMKIGGKRIIDRLIEEFIPVSEKVIIIANEELPQIDDSVLILEDSETFKGQGPLAGMLTGFTAAGEGLCFVVACDMPLASNKLARQLEQTIIDKKVDAVIPVADGQIHPLFAVYNTRILKDVIETLKDDKRAVKSLLDRIEVEYIEIGNSSVLRNMNTKEDYLEAKNIIERRELH</sequence>
<keyword evidence="3 8" id="KW-0479">Metal-binding</keyword>
<comment type="catalytic activity">
    <reaction evidence="8">
        <text>Mo-molybdopterin + GTP + H(+) = Mo-molybdopterin guanine dinucleotide + diphosphate</text>
        <dbReference type="Rhea" id="RHEA:34243"/>
        <dbReference type="ChEBI" id="CHEBI:15378"/>
        <dbReference type="ChEBI" id="CHEBI:33019"/>
        <dbReference type="ChEBI" id="CHEBI:37565"/>
        <dbReference type="ChEBI" id="CHEBI:71302"/>
        <dbReference type="ChEBI" id="CHEBI:71310"/>
        <dbReference type="EC" id="2.7.7.77"/>
    </reaction>
</comment>